<dbReference type="Gene3D" id="1.10.4160.10">
    <property type="entry name" value="Hydantoin permease"/>
    <property type="match status" value="1"/>
</dbReference>
<evidence type="ECO:0000256" key="2">
    <source>
        <dbReference type="ARBA" id="ARBA00008974"/>
    </source>
</evidence>
<comment type="subcellular location">
    <subcellularLocation>
        <location evidence="1">Membrane</location>
        <topology evidence="1">Multi-pass membrane protein</topology>
    </subcellularLocation>
</comment>
<dbReference type="PANTHER" id="PTHR31806:SF1">
    <property type="entry name" value="PURINE-CYTOSINE PERMEASE FCY2-RELATED"/>
    <property type="match status" value="1"/>
</dbReference>
<feature type="transmembrane region" description="Helical" evidence="8">
    <location>
        <begin position="397"/>
        <end position="417"/>
    </location>
</feature>
<proteinExistence type="inferred from homology"/>
<dbReference type="InterPro" id="IPR026030">
    <property type="entry name" value="Pur-cyt_permease_Fcy2/21/22"/>
</dbReference>
<dbReference type="Pfam" id="PF02133">
    <property type="entry name" value="Transp_cyt_pur"/>
    <property type="match status" value="1"/>
</dbReference>
<dbReference type="STRING" id="1249481.D641_0109425"/>
<evidence type="ECO:0000256" key="3">
    <source>
        <dbReference type="ARBA" id="ARBA00022448"/>
    </source>
</evidence>
<comment type="caution">
    <text evidence="9">The sequence shown here is derived from an EMBL/GenBank/DDBJ whole genome shotgun (WGS) entry which is preliminary data.</text>
</comment>
<evidence type="ECO:0000256" key="6">
    <source>
        <dbReference type="ARBA" id="ARBA00023136"/>
    </source>
</evidence>
<dbReference type="GO" id="GO:0005886">
    <property type="term" value="C:plasma membrane"/>
    <property type="evidence" value="ECO:0007669"/>
    <property type="project" value="TreeGrafter"/>
</dbReference>
<dbReference type="HOGENOM" id="CLU_026016_3_2_11"/>
<feature type="transmembrane region" description="Helical" evidence="8">
    <location>
        <begin position="437"/>
        <end position="457"/>
    </location>
</feature>
<feature type="transmembrane region" description="Helical" evidence="8">
    <location>
        <begin position="67"/>
        <end position="88"/>
    </location>
</feature>
<evidence type="ECO:0000256" key="5">
    <source>
        <dbReference type="ARBA" id="ARBA00022989"/>
    </source>
</evidence>
<dbReference type="Proteomes" id="UP000019754">
    <property type="component" value="Unassembled WGS sequence"/>
</dbReference>
<name>A0A022KXL3_9MICO</name>
<feature type="transmembrane region" description="Helical" evidence="8">
    <location>
        <begin position="144"/>
        <end position="169"/>
    </location>
</feature>
<evidence type="ECO:0000256" key="8">
    <source>
        <dbReference type="SAM" id="Phobius"/>
    </source>
</evidence>
<evidence type="ECO:0000256" key="7">
    <source>
        <dbReference type="SAM" id="MobiDB-lite"/>
    </source>
</evidence>
<evidence type="ECO:0000256" key="4">
    <source>
        <dbReference type="ARBA" id="ARBA00022692"/>
    </source>
</evidence>
<dbReference type="PANTHER" id="PTHR31806">
    <property type="entry name" value="PURINE-CYTOSINE PERMEASE FCY2-RELATED"/>
    <property type="match status" value="1"/>
</dbReference>
<feature type="transmembrane region" description="Helical" evidence="8">
    <location>
        <begin position="324"/>
        <end position="357"/>
    </location>
</feature>
<keyword evidence="10" id="KW-1185">Reference proteome</keyword>
<organism evidence="9 10">
    <name type="scientific">Brachybacterium muris UCD-AY4</name>
    <dbReference type="NCBI Taxonomy" id="1249481"/>
    <lineage>
        <taxon>Bacteria</taxon>
        <taxon>Bacillati</taxon>
        <taxon>Actinomycetota</taxon>
        <taxon>Actinomycetes</taxon>
        <taxon>Micrococcales</taxon>
        <taxon>Dermabacteraceae</taxon>
        <taxon>Brachybacterium</taxon>
    </lineage>
</organism>
<feature type="transmembrane region" description="Helical" evidence="8">
    <location>
        <begin position="94"/>
        <end position="117"/>
    </location>
</feature>
<keyword evidence="4 8" id="KW-0812">Transmembrane</keyword>
<dbReference type="GO" id="GO:0022857">
    <property type="term" value="F:transmembrane transporter activity"/>
    <property type="evidence" value="ECO:0007669"/>
    <property type="project" value="InterPro"/>
</dbReference>
<sequence length="536" mass="55784">MSSTPPSSDRPGEAPRYPGTGPDGPSGGAIQPGAPVATTATAGGGLIETAGIEIIGESERTAKPRDLFWPWFAANVSVFGMSYGSYLLGFGISFWQATIVALIGIPISFALCGLVAIAGKRGSAPTMVLSRAAFGVHGQKVPGIVSWLTSIGWETSLAITAVLATATVLDTLGVASGGVVTVIAAILIALLIVTASVLGYHTIMKLQSILTWATGAMTILFMILTIPHIDLTAVMSAPAGPPQAMIGGLVMVMTGFGLGWINIAADWSRYQKRSTSDGKIVAWNTIGGAAAPMVLVIFGLLLAGSDPELLTAIEGDPIGALISILPLWALIPFWIVAVLTLVSGAVLGIYSSGLTLLSLGIDIPRPAAAAIDGVILTIGTIWVAFFASSFVGPFQSFLITLGVPVASWAGILIADVLTRRADYDEAALFDAKGRYGAFDWTSLITMAVASILGWGLVVNSFADDAPWNNWQGYLLEPLGLGTFVEDPAGSYWDGNWAYANLGVLLALVLSFLVTLVARHGKIRRQEEGAVRRSSAA</sequence>
<keyword evidence="5 8" id="KW-1133">Transmembrane helix</keyword>
<dbReference type="AlphaFoldDB" id="A0A022KXL3"/>
<keyword evidence="6 8" id="KW-0472">Membrane</keyword>
<feature type="transmembrane region" description="Helical" evidence="8">
    <location>
        <begin position="209"/>
        <end position="229"/>
    </location>
</feature>
<feature type="transmembrane region" description="Helical" evidence="8">
    <location>
        <begin position="175"/>
        <end position="197"/>
    </location>
</feature>
<dbReference type="EMBL" id="AORC01000010">
    <property type="protein sequence ID" value="EYT49166.1"/>
    <property type="molecule type" value="Genomic_DNA"/>
</dbReference>
<dbReference type="InterPro" id="IPR001248">
    <property type="entry name" value="Pur-cyt_permease"/>
</dbReference>
<evidence type="ECO:0000313" key="10">
    <source>
        <dbReference type="Proteomes" id="UP000019754"/>
    </source>
</evidence>
<keyword evidence="3" id="KW-0813">Transport</keyword>
<evidence type="ECO:0000256" key="1">
    <source>
        <dbReference type="ARBA" id="ARBA00004141"/>
    </source>
</evidence>
<protein>
    <submittedName>
        <fullName evidence="9">Allantoin permease</fullName>
    </submittedName>
</protein>
<feature type="transmembrane region" description="Helical" evidence="8">
    <location>
        <begin position="280"/>
        <end position="304"/>
    </location>
</feature>
<comment type="similarity">
    <text evidence="2">Belongs to the purine-cytosine permease (2.A.39) family.</text>
</comment>
<feature type="region of interest" description="Disordered" evidence="7">
    <location>
        <begin position="1"/>
        <end position="35"/>
    </location>
</feature>
<gene>
    <name evidence="9" type="ORF">D641_0109425</name>
</gene>
<reference evidence="9 10" key="1">
    <citation type="journal article" date="2013" name="Genome Announc.">
        <title>Draft genome sequence of an Actinobacterium, Brachybacterium muris strain UCD-AY4.</title>
        <authorList>
            <person name="Lo J.R."/>
            <person name="Lang J.M."/>
            <person name="Darling A.E."/>
            <person name="Eisen J.A."/>
            <person name="Coil D.A."/>
        </authorList>
    </citation>
    <scope>NUCLEOTIDE SEQUENCE [LARGE SCALE GENOMIC DNA]</scope>
    <source>
        <strain evidence="9 10">UCD-AY4</strain>
    </source>
</reference>
<evidence type="ECO:0000313" key="9">
    <source>
        <dbReference type="EMBL" id="EYT49166.1"/>
    </source>
</evidence>
<feature type="transmembrane region" description="Helical" evidence="8">
    <location>
        <begin position="244"/>
        <end position="268"/>
    </location>
</feature>
<feature type="transmembrane region" description="Helical" evidence="8">
    <location>
        <begin position="369"/>
        <end position="391"/>
    </location>
</feature>
<accession>A0A022KXL3</accession>
<feature type="transmembrane region" description="Helical" evidence="8">
    <location>
        <begin position="496"/>
        <end position="517"/>
    </location>
</feature>